<evidence type="ECO:0000313" key="1">
    <source>
        <dbReference type="EMBL" id="QHT23701.1"/>
    </source>
</evidence>
<proteinExistence type="predicted"/>
<dbReference type="EMBL" id="MN739734">
    <property type="protein sequence ID" value="QHT23701.1"/>
    <property type="molecule type" value="Genomic_DNA"/>
</dbReference>
<reference evidence="1" key="1">
    <citation type="journal article" date="2020" name="Nature">
        <title>Giant virus diversity and host interactions through global metagenomics.</title>
        <authorList>
            <person name="Schulz F."/>
            <person name="Roux S."/>
            <person name="Paez-Espino D."/>
            <person name="Jungbluth S."/>
            <person name="Walsh D.A."/>
            <person name="Denef V.J."/>
            <person name="McMahon K.D."/>
            <person name="Konstantinidis K.T."/>
            <person name="Eloe-Fadrosh E.A."/>
            <person name="Kyrpides N.C."/>
            <person name="Woyke T."/>
        </authorList>
    </citation>
    <scope>NUCLEOTIDE SEQUENCE</scope>
    <source>
        <strain evidence="1">GVMAG-M-3300023179-116</strain>
    </source>
</reference>
<sequence length="82" mass="9086">MTYGFTSPGGFNNNKKASTFFSSPYGNLSYTAIVYRTPETKSATAFALLQNGNSSSKRIKNYNFSRFAVKKLVCEGRALYGF</sequence>
<accession>A0A6C0E4Z3</accession>
<dbReference type="AlphaFoldDB" id="A0A6C0E4Z3"/>
<protein>
    <submittedName>
        <fullName evidence="1">Uncharacterized protein</fullName>
    </submittedName>
</protein>
<organism evidence="1">
    <name type="scientific">viral metagenome</name>
    <dbReference type="NCBI Taxonomy" id="1070528"/>
    <lineage>
        <taxon>unclassified sequences</taxon>
        <taxon>metagenomes</taxon>
        <taxon>organismal metagenomes</taxon>
    </lineage>
</organism>
<name>A0A6C0E4Z3_9ZZZZ</name>